<accession>A0A4R8V1T8</accession>
<dbReference type="RefSeq" id="WP_092342216.1">
    <property type="nucleotide sequence ID" value="NZ_FNIB01000019.1"/>
</dbReference>
<organism evidence="1 3">
    <name type="scientific">Cryobacterium flavum</name>
    <dbReference type="NCBI Taxonomy" id="1424659"/>
    <lineage>
        <taxon>Bacteria</taxon>
        <taxon>Bacillati</taxon>
        <taxon>Actinomycetota</taxon>
        <taxon>Actinomycetes</taxon>
        <taxon>Micrococcales</taxon>
        <taxon>Microbacteriaceae</taxon>
        <taxon>Cryobacterium</taxon>
    </lineage>
</organism>
<reference evidence="2 4" key="2">
    <citation type="submission" date="2019-03" db="EMBL/GenBank/DDBJ databases">
        <title>Genomics of glacier-inhabiting Cryobacterium strains.</title>
        <authorList>
            <person name="Liu Q."/>
            <person name="Xin Y.-H."/>
        </authorList>
    </citation>
    <scope>NUCLEOTIDE SEQUENCE [LARGE SCALE GENOMIC DNA]</scope>
    <source>
        <strain evidence="2 4">Hh8</strain>
    </source>
</reference>
<protein>
    <submittedName>
        <fullName evidence="1">Two-component system, CitB family, sensor kinase</fullName>
    </submittedName>
</protein>
<dbReference type="EMBL" id="SOFD01000035">
    <property type="protein sequence ID" value="TFB74733.1"/>
    <property type="molecule type" value="Genomic_DNA"/>
</dbReference>
<evidence type="ECO:0000313" key="3">
    <source>
        <dbReference type="Proteomes" id="UP000199639"/>
    </source>
</evidence>
<reference evidence="1 3" key="1">
    <citation type="submission" date="2016-10" db="EMBL/GenBank/DDBJ databases">
        <authorList>
            <person name="Varghese N."/>
            <person name="Submissions S."/>
        </authorList>
    </citation>
    <scope>NUCLEOTIDE SEQUENCE [LARGE SCALE GENOMIC DNA]</scope>
    <source>
        <strain evidence="1 3">CGMCC 1.11215</strain>
    </source>
</reference>
<dbReference type="SUPFAM" id="SSF55874">
    <property type="entry name" value="ATPase domain of HSP90 chaperone/DNA topoisomerase II/histidine kinase"/>
    <property type="match status" value="1"/>
</dbReference>
<evidence type="ECO:0000313" key="4">
    <source>
        <dbReference type="Proteomes" id="UP000298252"/>
    </source>
</evidence>
<dbReference type="Proteomes" id="UP000199639">
    <property type="component" value="Unassembled WGS sequence"/>
</dbReference>
<keyword evidence="1" id="KW-0418">Kinase</keyword>
<keyword evidence="1" id="KW-0808">Transferase</keyword>
<evidence type="ECO:0000313" key="1">
    <source>
        <dbReference type="EMBL" id="SDO46907.1"/>
    </source>
</evidence>
<keyword evidence="4" id="KW-1185">Reference proteome</keyword>
<proteinExistence type="predicted"/>
<dbReference type="InterPro" id="IPR036890">
    <property type="entry name" value="HATPase_C_sf"/>
</dbReference>
<sequence length="82" mass="8826">MAKSTIAAEKGIRLVIDEGSILAPDGTTDPVTVLGNLIDNAMEAICADGTILVRLGTDRHRHYLRRLRRRSGNQGEGPCANL</sequence>
<dbReference type="Proteomes" id="UP000298252">
    <property type="component" value="Unassembled WGS sequence"/>
</dbReference>
<dbReference type="EMBL" id="FNIB01000019">
    <property type="protein sequence ID" value="SDO46907.1"/>
    <property type="molecule type" value="Genomic_DNA"/>
</dbReference>
<evidence type="ECO:0000313" key="2">
    <source>
        <dbReference type="EMBL" id="TFB74733.1"/>
    </source>
</evidence>
<name>A0A4R8V1T8_9MICO</name>
<dbReference type="GO" id="GO:0016301">
    <property type="term" value="F:kinase activity"/>
    <property type="evidence" value="ECO:0007669"/>
    <property type="project" value="UniProtKB-KW"/>
</dbReference>
<gene>
    <name evidence="2" type="ORF">E3O21_15415</name>
    <name evidence="1" type="ORF">SAMN05216368_11915</name>
</gene>
<dbReference type="AlphaFoldDB" id="A0A4R8V1T8"/>